<dbReference type="InterPro" id="IPR002504">
    <property type="entry name" value="NADK"/>
</dbReference>
<dbReference type="Pfam" id="PF20143">
    <property type="entry name" value="NAD_kinase_C"/>
    <property type="match status" value="1"/>
</dbReference>
<dbReference type="RefSeq" id="WP_368375910.1">
    <property type="nucleotide sequence ID" value="NZ_JBFRYB010000001.1"/>
</dbReference>
<reference evidence="1 2" key="1">
    <citation type="journal article" date="2011" name="Int. J. Syst. Evol. Microbiol.">
        <title>Zhongshania antarctica gen. nov., sp. nov. and Zhongshania guokunii sp. nov., gammaproteobacteria respectively isolated from coastal attached (fast) ice and surface seawater of the Antarctic.</title>
        <authorList>
            <person name="Li H.J."/>
            <person name="Zhang X.Y."/>
            <person name="Chen C.X."/>
            <person name="Zhang Y.J."/>
            <person name="Gao Z.M."/>
            <person name="Yu Y."/>
            <person name="Chen X.L."/>
            <person name="Chen B."/>
            <person name="Zhang Y.Z."/>
        </authorList>
    </citation>
    <scope>NUCLEOTIDE SEQUENCE [LARGE SCALE GENOMIC DNA]</scope>
    <source>
        <strain evidence="1 2">R06B22</strain>
    </source>
</reference>
<accession>A0ABV3TYK3</accession>
<dbReference type="InterPro" id="IPR011386">
    <property type="entry name" value="Put_ATP-NAD_kin"/>
</dbReference>
<dbReference type="Pfam" id="PF01513">
    <property type="entry name" value="NAD_kinase"/>
    <property type="match status" value="1"/>
</dbReference>
<gene>
    <name evidence="1" type="ORF">AB4875_09945</name>
</gene>
<dbReference type="InterPro" id="IPR039065">
    <property type="entry name" value="AcoX-like"/>
</dbReference>
<dbReference type="SUPFAM" id="SSF111331">
    <property type="entry name" value="NAD kinase/diacylglycerol kinase-like"/>
    <property type="match status" value="1"/>
</dbReference>
<dbReference type="GO" id="GO:0016301">
    <property type="term" value="F:kinase activity"/>
    <property type="evidence" value="ECO:0007669"/>
    <property type="project" value="UniProtKB-KW"/>
</dbReference>
<sequence>MFKLGLVVNPLAGLGGPIAMKGSDGLDLSRVQDGDLGRSTARALRCLARIAACNVGGITVYGFSGPMSAQAIGSSDLKVAALPFVSVGNAANPSETTCSDTQNAALAILDRGVDVLLFVGGDGTARDICSAVGTKLPCLGVPAGVKMHSGVYAVSPESAADIILELVSGGLVELGEQEVRDIDEEAFRAGIVRAKYFGELLVPSIGGFLQHVKSGGREQEELVLADIADHIIEAMDPETLYIMGPGSTTAAVMAALGLENTLLGFDAVCDSTLRGRDLSASAITALIASHSGPVKAVITAIGGQGHILGRGNQQLTPAVIREIGRDNFIVIATKTKISQLHGRPLLVDSNDPSLDLEWQGYIQVVTGYRDVVMYRVSASGD</sequence>
<dbReference type="EMBL" id="JBFRYB010000001">
    <property type="protein sequence ID" value="MEX1665814.1"/>
    <property type="molecule type" value="Genomic_DNA"/>
</dbReference>
<proteinExistence type="predicted"/>
<comment type="caution">
    <text evidence="1">The sequence shown here is derived from an EMBL/GenBank/DDBJ whole genome shotgun (WGS) entry which is preliminary data.</text>
</comment>
<keyword evidence="2" id="KW-1185">Reference proteome</keyword>
<dbReference type="PANTHER" id="PTHR40697">
    <property type="entry name" value="ACETOIN CATABOLISM PROTEIN X"/>
    <property type="match status" value="1"/>
</dbReference>
<protein>
    <submittedName>
        <fullName evidence="1">ATP-NAD kinase family protein</fullName>
    </submittedName>
</protein>
<keyword evidence="1" id="KW-0418">Kinase</keyword>
<dbReference type="PANTHER" id="PTHR40697:SF2">
    <property type="entry name" value="ATP-NAD KINASE-RELATED"/>
    <property type="match status" value="1"/>
</dbReference>
<dbReference type="Proteomes" id="UP001557484">
    <property type="component" value="Unassembled WGS sequence"/>
</dbReference>
<evidence type="ECO:0000313" key="1">
    <source>
        <dbReference type="EMBL" id="MEX1665814.1"/>
    </source>
</evidence>
<organism evidence="1 2">
    <name type="scientific">Zhongshania arctica</name>
    <dbReference type="NCBI Taxonomy" id="3238302"/>
    <lineage>
        <taxon>Bacteria</taxon>
        <taxon>Pseudomonadati</taxon>
        <taxon>Pseudomonadota</taxon>
        <taxon>Gammaproteobacteria</taxon>
        <taxon>Cellvibrionales</taxon>
        <taxon>Spongiibacteraceae</taxon>
        <taxon>Zhongshania</taxon>
    </lineage>
</organism>
<dbReference type="InterPro" id="IPR016064">
    <property type="entry name" value="NAD/diacylglycerol_kinase_sf"/>
</dbReference>
<name>A0ABV3TYK3_9GAMM</name>
<keyword evidence="1" id="KW-0808">Transferase</keyword>
<dbReference type="PIRSF" id="PIRSF016907">
    <property type="entry name" value="Kin_ATP-NAD"/>
    <property type="match status" value="1"/>
</dbReference>
<evidence type="ECO:0000313" key="2">
    <source>
        <dbReference type="Proteomes" id="UP001557484"/>
    </source>
</evidence>